<protein>
    <recommendedName>
        <fullName evidence="9">Pycsar effector protein domain-containing protein</fullName>
    </recommendedName>
</protein>
<evidence type="ECO:0000259" key="9">
    <source>
        <dbReference type="Pfam" id="PF18967"/>
    </source>
</evidence>
<evidence type="ECO:0000256" key="1">
    <source>
        <dbReference type="ARBA" id="ARBA00004236"/>
    </source>
</evidence>
<keyword evidence="6" id="KW-0051">Antiviral defense</keyword>
<sequence>MNKDDSYRNLDRVNNWISNCDTKTSFILAFIGVFAGILFTSNLISNIFTKILKALSELKLEYIQGTLSIFSFLSLIFFIFFLSKGTIKLLNALTANINIFEDEDFVTNSNLFFGSISTKNFQDFRQEINQLSEEDLLKDIDSQTYINSIICTIKFKNYNAGIKNIKYSLLFFLILIILEFLNKTITIFI</sequence>
<feature type="transmembrane region" description="Helical" evidence="8">
    <location>
        <begin position="165"/>
        <end position="181"/>
    </location>
</feature>
<gene>
    <name evidence="10" type="ORF">BBF96_12090</name>
</gene>
<comment type="subcellular location">
    <subcellularLocation>
        <location evidence="1">Cell membrane</location>
    </subcellularLocation>
</comment>
<evidence type="ECO:0000256" key="8">
    <source>
        <dbReference type="SAM" id="Phobius"/>
    </source>
</evidence>
<dbReference type="InterPro" id="IPR043760">
    <property type="entry name" value="PycTM_dom"/>
</dbReference>
<evidence type="ECO:0000256" key="3">
    <source>
        <dbReference type="ARBA" id="ARBA00022692"/>
    </source>
</evidence>
<keyword evidence="11" id="KW-1185">Reference proteome</keyword>
<keyword evidence="5 8" id="KW-1133">Transmembrane helix</keyword>
<evidence type="ECO:0000256" key="4">
    <source>
        <dbReference type="ARBA" id="ARBA00022741"/>
    </source>
</evidence>
<dbReference type="KEGG" id="aft:BBF96_12090"/>
<evidence type="ECO:0000313" key="10">
    <source>
        <dbReference type="EMBL" id="AZR74071.1"/>
    </source>
</evidence>
<evidence type="ECO:0000256" key="5">
    <source>
        <dbReference type="ARBA" id="ARBA00022989"/>
    </source>
</evidence>
<dbReference type="EMBL" id="CP016379">
    <property type="protein sequence ID" value="AZR74071.1"/>
    <property type="molecule type" value="Genomic_DNA"/>
</dbReference>
<dbReference type="RefSeq" id="WP_127017417.1">
    <property type="nucleotide sequence ID" value="NZ_CP016379.1"/>
</dbReference>
<keyword evidence="2" id="KW-1003">Cell membrane</keyword>
<evidence type="ECO:0000256" key="7">
    <source>
        <dbReference type="ARBA" id="ARBA00023136"/>
    </source>
</evidence>
<accession>A0A3Q9HRE7</accession>
<keyword evidence="7 8" id="KW-0472">Membrane</keyword>
<reference evidence="10 11" key="1">
    <citation type="submission" date="2016-07" db="EMBL/GenBank/DDBJ databases">
        <title>Genome and transcriptome analysis of iron-reducing fermentative bacteria Anoxybacter fermentans.</title>
        <authorList>
            <person name="Zeng X."/>
            <person name="Shao Z."/>
        </authorList>
    </citation>
    <scope>NUCLEOTIDE SEQUENCE [LARGE SCALE GENOMIC DNA]</scope>
    <source>
        <strain evidence="10 11">DY22613</strain>
    </source>
</reference>
<organism evidence="10 11">
    <name type="scientific">Anoxybacter fermentans</name>
    <dbReference type="NCBI Taxonomy" id="1323375"/>
    <lineage>
        <taxon>Bacteria</taxon>
        <taxon>Bacillati</taxon>
        <taxon>Bacillota</taxon>
        <taxon>Clostridia</taxon>
        <taxon>Halanaerobiales</taxon>
        <taxon>Anoxybacter</taxon>
    </lineage>
</organism>
<feature type="transmembrane region" description="Helical" evidence="8">
    <location>
        <begin position="60"/>
        <end position="82"/>
    </location>
</feature>
<feature type="transmembrane region" description="Helical" evidence="8">
    <location>
        <begin position="26"/>
        <end position="48"/>
    </location>
</feature>
<evidence type="ECO:0000256" key="2">
    <source>
        <dbReference type="ARBA" id="ARBA00022475"/>
    </source>
</evidence>
<dbReference type="OrthoDB" id="2084585at2"/>
<dbReference type="Proteomes" id="UP000267250">
    <property type="component" value="Chromosome"/>
</dbReference>
<feature type="domain" description="Pycsar effector protein" evidence="9">
    <location>
        <begin position="7"/>
        <end position="177"/>
    </location>
</feature>
<dbReference type="Pfam" id="PF18967">
    <property type="entry name" value="PycTM"/>
    <property type="match status" value="1"/>
</dbReference>
<keyword evidence="3 8" id="KW-0812">Transmembrane</keyword>
<dbReference type="AlphaFoldDB" id="A0A3Q9HRE7"/>
<name>A0A3Q9HRE7_9FIRM</name>
<evidence type="ECO:0000256" key="6">
    <source>
        <dbReference type="ARBA" id="ARBA00023118"/>
    </source>
</evidence>
<proteinExistence type="predicted"/>
<keyword evidence="4" id="KW-0547">Nucleotide-binding</keyword>
<evidence type="ECO:0000313" key="11">
    <source>
        <dbReference type="Proteomes" id="UP000267250"/>
    </source>
</evidence>